<dbReference type="GO" id="GO:0016705">
    <property type="term" value="F:oxidoreductase activity, acting on paired donors, with incorporation or reduction of molecular oxygen"/>
    <property type="evidence" value="ECO:0007669"/>
    <property type="project" value="InterPro"/>
</dbReference>
<name>A0A443SVB2_9ACAR</name>
<reference evidence="9 10" key="1">
    <citation type="journal article" date="2018" name="Gigascience">
        <title>Genomes of trombidid mites reveal novel predicted allergens and laterally-transferred genes associated with secondary metabolism.</title>
        <authorList>
            <person name="Dong X."/>
            <person name="Chaisiri K."/>
            <person name="Xia D."/>
            <person name="Armstrong S.D."/>
            <person name="Fang Y."/>
            <person name="Donnelly M.J."/>
            <person name="Kadowaki T."/>
            <person name="McGarry J.W."/>
            <person name="Darby A.C."/>
            <person name="Makepeace B.L."/>
        </authorList>
    </citation>
    <scope>NUCLEOTIDE SEQUENCE [LARGE SCALE GENOMIC DNA]</scope>
    <source>
        <strain evidence="9">UoL-UT</strain>
    </source>
</reference>
<keyword evidence="4" id="KW-0479">Metal-binding</keyword>
<dbReference type="Proteomes" id="UP000288716">
    <property type="component" value="Unassembled WGS sequence"/>
</dbReference>
<evidence type="ECO:0000313" key="9">
    <source>
        <dbReference type="EMBL" id="RWS31440.1"/>
    </source>
</evidence>
<evidence type="ECO:0000313" key="10">
    <source>
        <dbReference type="Proteomes" id="UP000288716"/>
    </source>
</evidence>
<evidence type="ECO:0000256" key="2">
    <source>
        <dbReference type="ARBA" id="ARBA00010617"/>
    </source>
</evidence>
<dbReference type="EMBL" id="NCKV01000162">
    <property type="protein sequence ID" value="RWS31440.1"/>
    <property type="molecule type" value="Genomic_DNA"/>
</dbReference>
<keyword evidence="10" id="KW-1185">Reference proteome</keyword>
<comment type="cofactor">
    <cofactor evidence="1">
        <name>heme</name>
        <dbReference type="ChEBI" id="CHEBI:30413"/>
    </cofactor>
</comment>
<gene>
    <name evidence="9" type="ORF">B4U80_09042</name>
</gene>
<dbReference type="InterPro" id="IPR001128">
    <property type="entry name" value="Cyt_P450"/>
</dbReference>
<keyword evidence="7" id="KW-0503">Monooxygenase</keyword>
<proteinExistence type="inferred from homology"/>
<dbReference type="AlphaFoldDB" id="A0A443SVB2"/>
<dbReference type="VEuPathDB" id="VectorBase:LDEU000599"/>
<evidence type="ECO:0000256" key="7">
    <source>
        <dbReference type="ARBA" id="ARBA00023033"/>
    </source>
</evidence>
<dbReference type="Pfam" id="PF00067">
    <property type="entry name" value="p450"/>
    <property type="match status" value="1"/>
</dbReference>
<evidence type="ECO:0000256" key="4">
    <source>
        <dbReference type="ARBA" id="ARBA00022723"/>
    </source>
</evidence>
<evidence type="ECO:0000256" key="1">
    <source>
        <dbReference type="ARBA" id="ARBA00001971"/>
    </source>
</evidence>
<dbReference type="Gene3D" id="1.10.630.10">
    <property type="entry name" value="Cytochrome P450"/>
    <property type="match status" value="1"/>
</dbReference>
<evidence type="ECO:0000256" key="3">
    <source>
        <dbReference type="ARBA" id="ARBA00022617"/>
    </source>
</evidence>
<dbReference type="GO" id="GO:0005506">
    <property type="term" value="F:iron ion binding"/>
    <property type="evidence" value="ECO:0007669"/>
    <property type="project" value="InterPro"/>
</dbReference>
<evidence type="ECO:0000256" key="6">
    <source>
        <dbReference type="ARBA" id="ARBA00023004"/>
    </source>
</evidence>
<keyword evidence="8" id="KW-0472">Membrane</keyword>
<evidence type="ECO:0000256" key="8">
    <source>
        <dbReference type="SAM" id="Phobius"/>
    </source>
</evidence>
<dbReference type="OrthoDB" id="3945418at2759"/>
<keyword evidence="6" id="KW-0408">Iron</keyword>
<dbReference type="InterPro" id="IPR050479">
    <property type="entry name" value="CYP11_CYP27_families"/>
</dbReference>
<keyword evidence="8" id="KW-1133">Transmembrane helix</keyword>
<organism evidence="9 10">
    <name type="scientific">Leptotrombidium deliense</name>
    <dbReference type="NCBI Taxonomy" id="299467"/>
    <lineage>
        <taxon>Eukaryota</taxon>
        <taxon>Metazoa</taxon>
        <taxon>Ecdysozoa</taxon>
        <taxon>Arthropoda</taxon>
        <taxon>Chelicerata</taxon>
        <taxon>Arachnida</taxon>
        <taxon>Acari</taxon>
        <taxon>Acariformes</taxon>
        <taxon>Trombidiformes</taxon>
        <taxon>Prostigmata</taxon>
        <taxon>Anystina</taxon>
        <taxon>Parasitengona</taxon>
        <taxon>Trombiculoidea</taxon>
        <taxon>Trombiculidae</taxon>
        <taxon>Leptotrombidium</taxon>
    </lineage>
</organism>
<sequence length="76" mass="8712">MFTALDLKSVIKELFSLYQTSFTCGFALYFLAKNPKIQEAVRDEIKTFLPQKSSKVKPDAVHSMHLLKACVKETMR</sequence>
<dbReference type="PANTHER" id="PTHR24279">
    <property type="entry name" value="CYTOCHROME P450"/>
    <property type="match status" value="1"/>
</dbReference>
<keyword evidence="5" id="KW-0560">Oxidoreductase</keyword>
<comment type="caution">
    <text evidence="9">The sequence shown here is derived from an EMBL/GenBank/DDBJ whole genome shotgun (WGS) entry which is preliminary data.</text>
</comment>
<feature type="transmembrane region" description="Helical" evidence="8">
    <location>
        <begin position="15"/>
        <end position="32"/>
    </location>
</feature>
<evidence type="ECO:0000256" key="5">
    <source>
        <dbReference type="ARBA" id="ARBA00023002"/>
    </source>
</evidence>
<keyword evidence="8" id="KW-0812">Transmembrane</keyword>
<keyword evidence="3" id="KW-0349">Heme</keyword>
<protein>
    <submittedName>
        <fullName evidence="9">Putative cytochrome P450 12a4-like protein</fullName>
    </submittedName>
</protein>
<dbReference type="InterPro" id="IPR036396">
    <property type="entry name" value="Cyt_P450_sf"/>
</dbReference>
<comment type="similarity">
    <text evidence="2">Belongs to the cytochrome P450 family.</text>
</comment>
<dbReference type="GO" id="GO:0020037">
    <property type="term" value="F:heme binding"/>
    <property type="evidence" value="ECO:0007669"/>
    <property type="project" value="InterPro"/>
</dbReference>
<accession>A0A443SVB2</accession>
<dbReference type="SUPFAM" id="SSF48264">
    <property type="entry name" value="Cytochrome P450"/>
    <property type="match status" value="1"/>
</dbReference>
<dbReference type="PANTHER" id="PTHR24279:SF120">
    <property type="entry name" value="CYTOCHROME P450"/>
    <property type="match status" value="1"/>
</dbReference>
<dbReference type="GO" id="GO:0004497">
    <property type="term" value="F:monooxygenase activity"/>
    <property type="evidence" value="ECO:0007669"/>
    <property type="project" value="UniProtKB-KW"/>
</dbReference>